<feature type="signal peptide" evidence="1">
    <location>
        <begin position="1"/>
        <end position="16"/>
    </location>
</feature>
<keyword evidence="3" id="KW-1185">Reference proteome</keyword>
<dbReference type="EMBL" id="KL142374">
    <property type="protein sequence ID" value="KDR78447.1"/>
    <property type="molecule type" value="Genomic_DNA"/>
</dbReference>
<evidence type="ECO:0008006" key="4">
    <source>
        <dbReference type="Google" id="ProtNLM"/>
    </source>
</evidence>
<protein>
    <recommendedName>
        <fullName evidence="4">F-box domain-containing protein</fullName>
    </recommendedName>
</protein>
<keyword evidence="1" id="KW-0732">Signal</keyword>
<dbReference type="OrthoDB" id="3063676at2759"/>
<feature type="chain" id="PRO_5001649264" description="F-box domain-containing protein" evidence="1">
    <location>
        <begin position="17"/>
        <end position="450"/>
    </location>
</feature>
<dbReference type="HOGENOM" id="CLU_608386_0_0_1"/>
<dbReference type="Proteomes" id="UP000027222">
    <property type="component" value="Unassembled WGS sequence"/>
</dbReference>
<evidence type="ECO:0000313" key="3">
    <source>
        <dbReference type="Proteomes" id="UP000027222"/>
    </source>
</evidence>
<evidence type="ECO:0000256" key="1">
    <source>
        <dbReference type="SAM" id="SignalP"/>
    </source>
</evidence>
<evidence type="ECO:0000313" key="2">
    <source>
        <dbReference type="EMBL" id="KDR78447.1"/>
    </source>
</evidence>
<organism evidence="2 3">
    <name type="scientific">Galerina marginata (strain CBS 339.88)</name>
    <dbReference type="NCBI Taxonomy" id="685588"/>
    <lineage>
        <taxon>Eukaryota</taxon>
        <taxon>Fungi</taxon>
        <taxon>Dikarya</taxon>
        <taxon>Basidiomycota</taxon>
        <taxon>Agaricomycotina</taxon>
        <taxon>Agaricomycetes</taxon>
        <taxon>Agaricomycetidae</taxon>
        <taxon>Agaricales</taxon>
        <taxon>Agaricineae</taxon>
        <taxon>Strophariaceae</taxon>
        <taxon>Galerina</taxon>
    </lineage>
</organism>
<reference evidence="3" key="1">
    <citation type="journal article" date="2014" name="Proc. Natl. Acad. Sci. U.S.A.">
        <title>Extensive sampling of basidiomycete genomes demonstrates inadequacy of the white-rot/brown-rot paradigm for wood decay fungi.</title>
        <authorList>
            <person name="Riley R."/>
            <person name="Salamov A.A."/>
            <person name="Brown D.W."/>
            <person name="Nagy L.G."/>
            <person name="Floudas D."/>
            <person name="Held B.W."/>
            <person name="Levasseur A."/>
            <person name="Lombard V."/>
            <person name="Morin E."/>
            <person name="Otillar R."/>
            <person name="Lindquist E.A."/>
            <person name="Sun H."/>
            <person name="LaButti K.M."/>
            <person name="Schmutz J."/>
            <person name="Jabbour D."/>
            <person name="Luo H."/>
            <person name="Baker S.E."/>
            <person name="Pisabarro A.G."/>
            <person name="Walton J.D."/>
            <person name="Blanchette R.A."/>
            <person name="Henrissat B."/>
            <person name="Martin F."/>
            <person name="Cullen D."/>
            <person name="Hibbett D.S."/>
            <person name="Grigoriev I.V."/>
        </authorList>
    </citation>
    <scope>NUCLEOTIDE SEQUENCE [LARGE SCALE GENOMIC DNA]</scope>
    <source>
        <strain evidence="3">CBS 339.88</strain>
    </source>
</reference>
<name>A0A067T801_GALM3</name>
<accession>A0A067T801</accession>
<dbReference type="AlphaFoldDB" id="A0A067T801"/>
<proteinExistence type="predicted"/>
<sequence length="450" mass="51142">MSFTYVCSWWRAVALGVPELWVAVCVGPERSGMTTPGVMRVWMDHVEGVLEKQTREEEAGRKGMKLDLHLAVLCDEEAQYAEIEYIRKTIPIFCDKLPIARSLHLVLDKHALSEWGIHLFRALSPSLTPNLTPAPSPSYLEDIELMFTTSASPLILEISDLISWLSTLPSIRCLKWHYTPTQLFPQCITALPWRRLTEATITSPISFDEARTCLASCVSATTLEFFNMGWPVPWPDELRSLARKHGATTLPNLTSLALGDSGSPVMLLFYFSLPALKRLWLRKAKQLETRQHSYFPGLRKFFERSGCMLERLTIKDTTLGIGIGWTRPPPGAREEVGRLLWFAASAGVGELDLVFWDAWAKVEELFVPRQTQSQSQSQEEMQTQQRTPDVLDTFLRSRTLMAWNPRTTTKDTTQAVDVEEHVGWFELQEGDDRELQYTIEGGLLHRCQQG</sequence>
<gene>
    <name evidence="2" type="ORF">GALMADRAFT_1250433</name>
</gene>